<dbReference type="InterPro" id="IPR041222">
    <property type="entry name" value="PriA_3primeBD"/>
</dbReference>
<dbReference type="InterPro" id="IPR027417">
    <property type="entry name" value="P-loop_NTPase"/>
</dbReference>
<dbReference type="Pfam" id="PF00270">
    <property type="entry name" value="DEAD"/>
    <property type="match status" value="1"/>
</dbReference>
<dbReference type="InterPro" id="IPR005259">
    <property type="entry name" value="PriA"/>
</dbReference>
<keyword evidence="2 12" id="KW-0235">DNA replication</keyword>
<protein>
    <recommendedName>
        <fullName evidence="12">Replication restart protein PriA</fullName>
    </recommendedName>
    <alternativeName>
        <fullName evidence="12">ATP-dependent DNA helicase PriA</fullName>
        <ecNumber evidence="12">5.6.2.4</ecNumber>
    </alternativeName>
    <alternativeName>
        <fullName evidence="12">DNA 3'-5' helicase PriA</fullName>
    </alternativeName>
</protein>
<keyword evidence="9 12" id="KW-0238">DNA-binding</keyword>
<dbReference type="Pfam" id="PF00271">
    <property type="entry name" value="Helicase_C"/>
    <property type="match status" value="1"/>
</dbReference>
<dbReference type="Proteomes" id="UP000215188">
    <property type="component" value="Unassembled WGS sequence"/>
</dbReference>
<feature type="binding site" evidence="12">
    <location>
        <position position="395"/>
    </location>
    <ligand>
        <name>Zn(2+)</name>
        <dbReference type="ChEBI" id="CHEBI:29105"/>
        <label>1</label>
    </ligand>
</feature>
<dbReference type="EMBL" id="NJGG01000001">
    <property type="protein sequence ID" value="OXL15931.1"/>
    <property type="molecule type" value="Genomic_DNA"/>
</dbReference>
<feature type="domain" description="Helicase ATP-binding" evidence="13">
    <location>
        <begin position="162"/>
        <end position="330"/>
    </location>
</feature>
<evidence type="ECO:0000313" key="14">
    <source>
        <dbReference type="EMBL" id="OXL15931.1"/>
    </source>
</evidence>
<dbReference type="PROSITE" id="PS51192">
    <property type="entry name" value="HELICASE_ATP_BIND_1"/>
    <property type="match status" value="1"/>
</dbReference>
<dbReference type="Gene3D" id="3.40.50.300">
    <property type="entry name" value="P-loop containing nucleotide triphosphate hydrolases"/>
    <property type="match status" value="2"/>
</dbReference>
<keyword evidence="15" id="KW-1185">Reference proteome</keyword>
<keyword evidence="3 12" id="KW-0479">Metal-binding</keyword>
<evidence type="ECO:0000313" key="15">
    <source>
        <dbReference type="Proteomes" id="UP000215188"/>
    </source>
</evidence>
<dbReference type="InterPro" id="IPR041236">
    <property type="entry name" value="PriA_C"/>
</dbReference>
<dbReference type="InterPro" id="IPR001650">
    <property type="entry name" value="Helicase_C-like"/>
</dbReference>
<evidence type="ECO:0000256" key="6">
    <source>
        <dbReference type="ARBA" id="ARBA00022806"/>
    </source>
</evidence>
<dbReference type="EC" id="5.6.2.4" evidence="12"/>
<dbReference type="InterPro" id="IPR011545">
    <property type="entry name" value="DEAD/DEAH_box_helicase_dom"/>
</dbReference>
<feature type="binding site" evidence="12">
    <location>
        <position position="441"/>
    </location>
    <ligand>
        <name>Zn(2+)</name>
        <dbReference type="ChEBI" id="CHEBI:29105"/>
        <label>1</label>
    </ligand>
</feature>
<dbReference type="NCBIfam" id="TIGR00595">
    <property type="entry name" value="priA"/>
    <property type="match status" value="1"/>
</dbReference>
<evidence type="ECO:0000259" key="13">
    <source>
        <dbReference type="PROSITE" id="PS51192"/>
    </source>
</evidence>
<keyword evidence="10 12" id="KW-0413">Isomerase</keyword>
<dbReference type="GO" id="GO:0008270">
    <property type="term" value="F:zinc ion binding"/>
    <property type="evidence" value="ECO:0007669"/>
    <property type="project" value="UniProtKB-UniRule"/>
</dbReference>
<keyword evidence="4 12" id="KW-0547">Nucleotide-binding</keyword>
<dbReference type="OrthoDB" id="9759544at2"/>
<organism evidence="14 15">
    <name type="scientific">Polynucleobacter cosmopolitanus</name>
    <dbReference type="NCBI Taxonomy" id="351345"/>
    <lineage>
        <taxon>Bacteria</taxon>
        <taxon>Pseudomonadati</taxon>
        <taxon>Pseudomonadota</taxon>
        <taxon>Betaproteobacteria</taxon>
        <taxon>Burkholderiales</taxon>
        <taxon>Burkholderiaceae</taxon>
        <taxon>Polynucleobacter</taxon>
    </lineage>
</organism>
<evidence type="ECO:0000256" key="12">
    <source>
        <dbReference type="HAMAP-Rule" id="MF_00983"/>
    </source>
</evidence>
<feature type="binding site" evidence="12">
    <location>
        <position position="438"/>
    </location>
    <ligand>
        <name>Zn(2+)</name>
        <dbReference type="ChEBI" id="CHEBI:29105"/>
        <label>1</label>
    </ligand>
</feature>
<dbReference type="SMART" id="SM00490">
    <property type="entry name" value="HELICc"/>
    <property type="match status" value="1"/>
</dbReference>
<dbReference type="PANTHER" id="PTHR30580:SF0">
    <property type="entry name" value="PRIMOSOMAL PROTEIN N"/>
    <property type="match status" value="1"/>
</dbReference>
<feature type="binding site" evidence="12">
    <location>
        <position position="425"/>
    </location>
    <ligand>
        <name>Zn(2+)</name>
        <dbReference type="ChEBI" id="CHEBI:29105"/>
        <label>2</label>
    </ligand>
</feature>
<dbReference type="PANTHER" id="PTHR30580">
    <property type="entry name" value="PRIMOSOMAL PROTEIN N"/>
    <property type="match status" value="1"/>
</dbReference>
<dbReference type="AlphaFoldDB" id="A0A229FV89"/>
<dbReference type="Pfam" id="PF17764">
    <property type="entry name" value="PriA_3primeBD"/>
    <property type="match status" value="1"/>
</dbReference>
<comment type="cofactor">
    <cofactor evidence="12">
        <name>Zn(2+)</name>
        <dbReference type="ChEBI" id="CHEBI:29105"/>
    </cofactor>
    <text evidence="12">Binds 2 zinc ions per subunit.</text>
</comment>
<sequence length="697" mass="78448">MSFEDKSPEKIIVQVAIDSPLNQLFDYAWHEDFATAPQKGQIVQVSFGRQECIGVVMQVLDKTDYDLEKIKKVQAIAPLQPISSDVMAMAEFAAIYYQRPIGEVLIPSIPKMWRQKNKWELLGKEKRLSKTSAATKNTKAQPGNEISLNEEQLFIVEKLWNQSISKKFSCNLLQGITGSGKTLTYLRWLKKILDDDESQVMIMVPEINLTPQLESSVEQAFPGKKLVVMHSGITDRTRADNWEKAHSGKAQIILGTRMAVATSAPNLKAIVVDEEHDLSYKQQEGVRYSARDLAVWRGKKLNIPVVLASATPSLETWFHAQEKRYEILSLKERAAKNAKPPLIQILDLKQEQKAGKKNEHGISEYLLNELQKNIEQGRQSIIYINRRGYSPVLNCQACGWLSDCVKCSAHMVLHKITEQKKNLCCHHCGVMRPVQKVCPDCGNTDLSPLGKGTQKIEEFLSERFPKAKILRIDADTTRTKGSAESLFSEIHDGDADIIVGTQMIAKGHDYQSVSLVGVIDADASLFSQDFRASERLFAQLMQVAGRAGRSEEAGESKVIIQTNYPEASPYKYLRHADVDGFLEEIKNERQLVGLPPFSYQALVHGEHKTLVQAIDMLKDASQLAKSDKIWPANAMLSDVIPRAMVRIAGKERAQMLVESESRQDLQKSIEILQHYLTEAHTKRKGVGWYIERDPISI</sequence>
<dbReference type="Pfam" id="PF18074">
    <property type="entry name" value="PriA_C"/>
    <property type="match status" value="1"/>
</dbReference>
<proteinExistence type="inferred from homology"/>
<keyword evidence="8 12" id="KW-0067">ATP-binding</keyword>
<dbReference type="GO" id="GO:0005524">
    <property type="term" value="F:ATP binding"/>
    <property type="evidence" value="ECO:0007669"/>
    <property type="project" value="UniProtKB-UniRule"/>
</dbReference>
<dbReference type="InterPro" id="IPR042115">
    <property type="entry name" value="PriA_3primeBD_sf"/>
</dbReference>
<comment type="catalytic activity">
    <reaction evidence="12">
        <text>Couples ATP hydrolysis with the unwinding of duplex DNA by translocating in the 3'-5' direction.</text>
        <dbReference type="EC" id="5.6.2.4"/>
    </reaction>
</comment>
<dbReference type="RefSeq" id="WP_089514967.1">
    <property type="nucleotide sequence ID" value="NZ_NJGG01000001.1"/>
</dbReference>
<feature type="binding site" evidence="12">
    <location>
        <position position="428"/>
    </location>
    <ligand>
        <name>Zn(2+)</name>
        <dbReference type="ChEBI" id="CHEBI:29105"/>
        <label>2</label>
    </ligand>
</feature>
<evidence type="ECO:0000256" key="4">
    <source>
        <dbReference type="ARBA" id="ARBA00022741"/>
    </source>
</evidence>
<keyword evidence="1 12" id="KW-0639">Primosome</keyword>
<keyword evidence="5 12" id="KW-0378">Hydrolase</keyword>
<feature type="binding site" evidence="12">
    <location>
        <position position="404"/>
    </location>
    <ligand>
        <name>Zn(2+)</name>
        <dbReference type="ChEBI" id="CHEBI:29105"/>
        <label>2</label>
    </ligand>
</feature>
<keyword evidence="7 12" id="KW-0862">Zinc</keyword>
<evidence type="ECO:0000256" key="10">
    <source>
        <dbReference type="ARBA" id="ARBA00023235"/>
    </source>
</evidence>
<dbReference type="GO" id="GO:0016887">
    <property type="term" value="F:ATP hydrolysis activity"/>
    <property type="evidence" value="ECO:0007669"/>
    <property type="project" value="RHEA"/>
</dbReference>
<evidence type="ECO:0000256" key="3">
    <source>
        <dbReference type="ARBA" id="ARBA00022723"/>
    </source>
</evidence>
<evidence type="ECO:0000256" key="7">
    <source>
        <dbReference type="ARBA" id="ARBA00022833"/>
    </source>
</evidence>
<dbReference type="GO" id="GO:0006310">
    <property type="term" value="P:DNA recombination"/>
    <property type="evidence" value="ECO:0007669"/>
    <property type="project" value="InterPro"/>
</dbReference>
<dbReference type="GO" id="GO:0043138">
    <property type="term" value="F:3'-5' DNA helicase activity"/>
    <property type="evidence" value="ECO:0007669"/>
    <property type="project" value="UniProtKB-EC"/>
</dbReference>
<evidence type="ECO:0000256" key="8">
    <source>
        <dbReference type="ARBA" id="ARBA00022840"/>
    </source>
</evidence>
<comment type="catalytic activity">
    <reaction evidence="11 12">
        <text>ATP + H2O = ADP + phosphate + H(+)</text>
        <dbReference type="Rhea" id="RHEA:13065"/>
        <dbReference type="ChEBI" id="CHEBI:15377"/>
        <dbReference type="ChEBI" id="CHEBI:15378"/>
        <dbReference type="ChEBI" id="CHEBI:30616"/>
        <dbReference type="ChEBI" id="CHEBI:43474"/>
        <dbReference type="ChEBI" id="CHEBI:456216"/>
        <dbReference type="EC" id="5.6.2.4"/>
    </reaction>
</comment>
<dbReference type="SMART" id="SM00487">
    <property type="entry name" value="DEXDc"/>
    <property type="match status" value="1"/>
</dbReference>
<comment type="similarity">
    <text evidence="12">Belongs to the helicase family. PriA subfamily.</text>
</comment>
<dbReference type="GO" id="GO:0006270">
    <property type="term" value="P:DNA replication initiation"/>
    <property type="evidence" value="ECO:0007669"/>
    <property type="project" value="TreeGrafter"/>
</dbReference>
<feature type="binding site" evidence="12">
    <location>
        <position position="398"/>
    </location>
    <ligand>
        <name>Zn(2+)</name>
        <dbReference type="ChEBI" id="CHEBI:29105"/>
        <label>1</label>
    </ligand>
</feature>
<evidence type="ECO:0000256" key="5">
    <source>
        <dbReference type="ARBA" id="ARBA00022801"/>
    </source>
</evidence>
<dbReference type="HAMAP" id="MF_00983">
    <property type="entry name" value="PriA"/>
    <property type="match status" value="1"/>
</dbReference>
<gene>
    <name evidence="12 14" type="primary">priA</name>
    <name evidence="14" type="ORF">AOC33_02200</name>
</gene>
<evidence type="ECO:0000256" key="11">
    <source>
        <dbReference type="ARBA" id="ARBA00048988"/>
    </source>
</evidence>
<name>A0A229FV89_9BURK</name>
<reference evidence="14 15" key="1">
    <citation type="submission" date="2017-06" db="EMBL/GenBank/DDBJ databases">
        <title>Reclassification of a Polynucleobacter cosmopolitanus strain isolated from tropical Lake Victoria as Polynucleobacter victoriensis comb. nov.</title>
        <authorList>
            <person name="Hahn M.W."/>
        </authorList>
    </citation>
    <scope>NUCLEOTIDE SEQUENCE [LARGE SCALE GENOMIC DNA]</scope>
    <source>
        <strain evidence="14 15">MWH-MoIso2</strain>
    </source>
</reference>
<dbReference type="GO" id="GO:0003677">
    <property type="term" value="F:DNA binding"/>
    <property type="evidence" value="ECO:0007669"/>
    <property type="project" value="UniProtKB-UniRule"/>
</dbReference>
<dbReference type="InterPro" id="IPR014001">
    <property type="entry name" value="Helicase_ATP-bd"/>
</dbReference>
<dbReference type="FunFam" id="3.40.50.300:FF:000489">
    <property type="entry name" value="Primosome assembly protein PriA"/>
    <property type="match status" value="1"/>
</dbReference>
<feature type="binding site" evidence="12">
    <location>
        <position position="407"/>
    </location>
    <ligand>
        <name>Zn(2+)</name>
        <dbReference type="ChEBI" id="CHEBI:29105"/>
        <label>2</label>
    </ligand>
</feature>
<accession>A0A229FV89</accession>
<comment type="subunit">
    <text evidence="12">Component of the replication restart primosome.</text>
</comment>
<evidence type="ECO:0000256" key="2">
    <source>
        <dbReference type="ARBA" id="ARBA00022705"/>
    </source>
</evidence>
<dbReference type="SUPFAM" id="SSF52540">
    <property type="entry name" value="P-loop containing nucleoside triphosphate hydrolases"/>
    <property type="match status" value="1"/>
</dbReference>
<dbReference type="GO" id="GO:0006302">
    <property type="term" value="P:double-strand break repair"/>
    <property type="evidence" value="ECO:0007669"/>
    <property type="project" value="InterPro"/>
</dbReference>
<comment type="caution">
    <text evidence="14">The sequence shown here is derived from an EMBL/GenBank/DDBJ whole genome shotgun (WGS) entry which is preliminary data.</text>
</comment>
<evidence type="ECO:0000256" key="9">
    <source>
        <dbReference type="ARBA" id="ARBA00023125"/>
    </source>
</evidence>
<dbReference type="GO" id="GO:0006269">
    <property type="term" value="P:DNA replication, synthesis of primer"/>
    <property type="evidence" value="ECO:0007669"/>
    <property type="project" value="UniProtKB-KW"/>
</dbReference>
<dbReference type="Gene3D" id="3.40.1440.60">
    <property type="entry name" value="PriA, 3(prime) DNA-binding domain"/>
    <property type="match status" value="1"/>
</dbReference>
<keyword evidence="6 12" id="KW-0347">Helicase</keyword>
<dbReference type="GO" id="GO:1990077">
    <property type="term" value="C:primosome complex"/>
    <property type="evidence" value="ECO:0007669"/>
    <property type="project" value="UniProtKB-UniRule"/>
</dbReference>
<evidence type="ECO:0000256" key="1">
    <source>
        <dbReference type="ARBA" id="ARBA00022515"/>
    </source>
</evidence>
<comment type="function">
    <text evidence="12">Initiates the restart of stalled replication forks, which reloads the replicative helicase on sites other than the origin of replication. Recognizes and binds to abandoned replication forks and remodels them to uncover a helicase loading site. Promotes assembly of the primosome at these replication forks.</text>
</comment>